<name>A0AA37QIN4_9BACT</name>
<evidence type="ECO:0000256" key="4">
    <source>
        <dbReference type="ARBA" id="ARBA00022989"/>
    </source>
</evidence>
<proteinExistence type="predicted"/>
<feature type="signal peptide" evidence="7">
    <location>
        <begin position="1"/>
        <end position="24"/>
    </location>
</feature>
<evidence type="ECO:0000256" key="1">
    <source>
        <dbReference type="ARBA" id="ARBA00004651"/>
    </source>
</evidence>
<keyword evidence="7" id="KW-0732">Signal</keyword>
<dbReference type="GO" id="GO:0030420">
    <property type="term" value="P:establishment of competence for transformation"/>
    <property type="evidence" value="ECO:0007669"/>
    <property type="project" value="InterPro"/>
</dbReference>
<evidence type="ECO:0000256" key="3">
    <source>
        <dbReference type="ARBA" id="ARBA00022692"/>
    </source>
</evidence>
<evidence type="ECO:0000256" key="7">
    <source>
        <dbReference type="SAM" id="SignalP"/>
    </source>
</evidence>
<dbReference type="GO" id="GO:0005886">
    <property type="term" value="C:plasma membrane"/>
    <property type="evidence" value="ECO:0007669"/>
    <property type="project" value="UniProtKB-SubCell"/>
</dbReference>
<sequence length="775" mass="79870">MRVPLVTAAFLCLCAGLLAGFAGAAWPVVALVGAVAGLALWKRDARAGALSLVVVAAAMTARDVRRRDAACHAAAAKRGVWAVVLDERAEPRAVARGAVRGGACPLRATLVVRQGTADAGEVVAVRGDASVAGGRVLVRDARLARTGERHVLPALRARAGVLIDRRFGDDAPLVRALVIADAGGIDPEVRDRYAASGLVHALSVSGLHVALVAEALVLLLRAARASPRVASLGAVGAVALYVALIGCPAPAVRAGGMLALDAAARALQRPTSPWAVFAVAAALPLVDPRVVLELGYQLSVAGMAALVAGRVVARELVRRAADADGQPQRPGMIARAEAWLRRAGDGPRVTLLRELVVGTLATAVTAPLVAWHFGQVSLVGPLANLAAAPVLALLQPALFLAVVVAPLDGIGPFVAGAARVPLAALDAVARAGAGTPGAVWHVAPSGGESWLAGMGALALLVAGASVRHRRRALRLAGGALVAATWAPLWPGRDRGVAELHVLDVGQGDAVALRTRRGRWLVVDAGRAWRGGDAGARTVVPWLRARGGVVAALVLTHPHADHVGGAASVLARLHPARVWDPGFVLGSPVYQEVLRAARGAGVPWRRVAPGDSLVLDGMVVTVLAPDSAWTASLDDPNLASVVLSVRVGRVRFLLVGDAEAPEERWLLARAAHDPAVAAALRADVLKVGHHGSATSSTPEFLAAVRPRLALVSVGAGNTYGHPSAHVVRRLQDMGARVLRTDQLGTIVVRARGDAITVQAGAERWELPTRESESELP</sequence>
<evidence type="ECO:0000256" key="6">
    <source>
        <dbReference type="SAM" id="Phobius"/>
    </source>
</evidence>
<comment type="subcellular location">
    <subcellularLocation>
        <location evidence="1">Cell membrane</location>
        <topology evidence="1">Multi-pass membrane protein</topology>
    </subcellularLocation>
</comment>
<keyword evidence="2" id="KW-1003">Cell membrane</keyword>
<organism evidence="9 10">
    <name type="scientific">Roseisolibacter agri</name>
    <dbReference type="NCBI Taxonomy" id="2014610"/>
    <lineage>
        <taxon>Bacteria</taxon>
        <taxon>Pseudomonadati</taxon>
        <taxon>Gemmatimonadota</taxon>
        <taxon>Gemmatimonadia</taxon>
        <taxon>Gemmatimonadales</taxon>
        <taxon>Gemmatimonadaceae</taxon>
        <taxon>Roseisolibacter</taxon>
    </lineage>
</organism>
<dbReference type="SMART" id="SM00849">
    <property type="entry name" value="Lactamase_B"/>
    <property type="match status" value="1"/>
</dbReference>
<keyword evidence="3 6" id="KW-0812">Transmembrane</keyword>
<feature type="transmembrane region" description="Helical" evidence="6">
    <location>
        <begin position="232"/>
        <end position="251"/>
    </location>
</feature>
<feature type="domain" description="Metallo-beta-lactamase" evidence="8">
    <location>
        <begin position="506"/>
        <end position="688"/>
    </location>
</feature>
<dbReference type="Pfam" id="PF00753">
    <property type="entry name" value="Lactamase_B"/>
    <property type="match status" value="1"/>
</dbReference>
<dbReference type="PANTHER" id="PTHR30619:SF1">
    <property type="entry name" value="RECOMBINATION PROTEIN 2"/>
    <property type="match status" value="1"/>
</dbReference>
<reference evidence="9" key="1">
    <citation type="submission" date="2022-08" db="EMBL/GenBank/DDBJ databases">
        <title>Draft genome sequencing of Roseisolibacter agri AW1220.</title>
        <authorList>
            <person name="Tobiishi Y."/>
            <person name="Tonouchi A."/>
        </authorList>
    </citation>
    <scope>NUCLEOTIDE SEQUENCE</scope>
    <source>
        <strain evidence="9">AW1220</strain>
    </source>
</reference>
<gene>
    <name evidence="9" type="ORF">rosag_30260</name>
</gene>
<keyword evidence="5 6" id="KW-0472">Membrane</keyword>
<dbReference type="InterPro" id="IPR004797">
    <property type="entry name" value="Competence_ComEC/Rec2"/>
</dbReference>
<keyword evidence="4 6" id="KW-1133">Transmembrane helix</keyword>
<dbReference type="PANTHER" id="PTHR30619">
    <property type="entry name" value="DNA INTERNALIZATION/COMPETENCE PROTEIN COMEC/REC2"/>
    <property type="match status" value="1"/>
</dbReference>
<accession>A0AA37QIN4</accession>
<dbReference type="Pfam" id="PF03772">
    <property type="entry name" value="Competence"/>
    <property type="match status" value="1"/>
</dbReference>
<dbReference type="SUPFAM" id="SSF56281">
    <property type="entry name" value="Metallo-hydrolase/oxidoreductase"/>
    <property type="match status" value="1"/>
</dbReference>
<evidence type="ECO:0000256" key="2">
    <source>
        <dbReference type="ARBA" id="ARBA00022475"/>
    </source>
</evidence>
<comment type="caution">
    <text evidence="9">The sequence shown here is derived from an EMBL/GenBank/DDBJ whole genome shotgun (WGS) entry which is preliminary data.</text>
</comment>
<evidence type="ECO:0000313" key="9">
    <source>
        <dbReference type="EMBL" id="GLC26513.1"/>
    </source>
</evidence>
<evidence type="ECO:0000259" key="8">
    <source>
        <dbReference type="SMART" id="SM00849"/>
    </source>
</evidence>
<dbReference type="NCBIfam" id="TIGR00361">
    <property type="entry name" value="ComEC_Rec2"/>
    <property type="match status" value="1"/>
</dbReference>
<dbReference type="NCBIfam" id="TIGR00360">
    <property type="entry name" value="ComEC_N-term"/>
    <property type="match status" value="1"/>
</dbReference>
<keyword evidence="10" id="KW-1185">Reference proteome</keyword>
<evidence type="ECO:0000256" key="5">
    <source>
        <dbReference type="ARBA" id="ARBA00023136"/>
    </source>
</evidence>
<dbReference type="InterPro" id="IPR004477">
    <property type="entry name" value="ComEC_N"/>
</dbReference>
<protein>
    <recommendedName>
        <fullName evidence="8">Metallo-beta-lactamase domain-containing protein</fullName>
    </recommendedName>
</protein>
<dbReference type="InterPro" id="IPR035681">
    <property type="entry name" value="ComA-like_MBL"/>
</dbReference>
<dbReference type="EMBL" id="BRXS01000004">
    <property type="protein sequence ID" value="GLC26513.1"/>
    <property type="molecule type" value="Genomic_DNA"/>
</dbReference>
<dbReference type="Proteomes" id="UP001161325">
    <property type="component" value="Unassembled WGS sequence"/>
</dbReference>
<dbReference type="InterPro" id="IPR001279">
    <property type="entry name" value="Metallo-B-lactamas"/>
</dbReference>
<feature type="chain" id="PRO_5041233782" description="Metallo-beta-lactamase domain-containing protein" evidence="7">
    <location>
        <begin position="25"/>
        <end position="775"/>
    </location>
</feature>
<dbReference type="InterPro" id="IPR036866">
    <property type="entry name" value="RibonucZ/Hydroxyglut_hydro"/>
</dbReference>
<dbReference type="Gene3D" id="3.60.15.10">
    <property type="entry name" value="Ribonuclease Z/Hydroxyacylglutathione hydrolase-like"/>
    <property type="match status" value="1"/>
</dbReference>
<evidence type="ECO:0000313" key="10">
    <source>
        <dbReference type="Proteomes" id="UP001161325"/>
    </source>
</evidence>
<dbReference type="CDD" id="cd07731">
    <property type="entry name" value="ComA-like_MBL-fold"/>
    <property type="match status" value="1"/>
</dbReference>
<dbReference type="InterPro" id="IPR052159">
    <property type="entry name" value="Competence_DNA_uptake"/>
</dbReference>
<dbReference type="AlphaFoldDB" id="A0AA37QIN4"/>